<proteinExistence type="predicted"/>
<sequence>MIGGYRITSEPTNANGGKCIWAFAEKDGGQYFIKRFLEPKRPRDDDTRDTPSLRIRRQLAAEFEQRHRTIMERLRPDARGGGNLVLATGFFHEGSTYYKVTERIDTSSLEKPQALEPRQKTVLLKTLGMSLKQLHDIGIVHGDLKPLNVLVQKRDGAAFHTAKLIDFDDSYVSGSPPAPDDIAGDSVYGAPEWRRYMQRDESVGPEHLTCAVDVFALGLMTHLYLTGELPHHDKRYGSPADAVNAGEQLDLDTRLSDAMLGLLRAMTARAPGSRPRITTFLKSLDDPKVCALQPRRPGTSRKPSARSTPSTGKPTDTAPRSRVKANLTSAGGRPGTGPSTSGTGRPGTTPSTSGTGRPGTTPSTSGAGRPAAAKDAPATGSPAHAPATGSPAESPAAAPSATPAPPPSEATSPPRSRVRINLGDRGRGRGPTGGSS</sequence>
<gene>
    <name evidence="3" type="ORF">FNH04_20550</name>
</gene>
<evidence type="ECO:0000259" key="2">
    <source>
        <dbReference type="PROSITE" id="PS50011"/>
    </source>
</evidence>
<accession>A0A5N8W3Y4</accession>
<evidence type="ECO:0000256" key="1">
    <source>
        <dbReference type="SAM" id="MobiDB-lite"/>
    </source>
</evidence>
<evidence type="ECO:0000313" key="4">
    <source>
        <dbReference type="Proteomes" id="UP000326979"/>
    </source>
</evidence>
<keyword evidence="3" id="KW-0418">Kinase</keyword>
<dbReference type="InterPro" id="IPR008271">
    <property type="entry name" value="Ser/Thr_kinase_AS"/>
</dbReference>
<feature type="compositionally biased region" description="Low complexity" evidence="1">
    <location>
        <begin position="328"/>
        <end position="401"/>
    </location>
</feature>
<feature type="domain" description="Protein kinase" evidence="2">
    <location>
        <begin position="5"/>
        <end position="289"/>
    </location>
</feature>
<comment type="caution">
    <text evidence="3">The sequence shown here is derived from an EMBL/GenBank/DDBJ whole genome shotgun (WGS) entry which is preliminary data.</text>
</comment>
<keyword evidence="3" id="KW-0808">Transferase</keyword>
<dbReference type="EMBL" id="VJZE01000139">
    <property type="protein sequence ID" value="MPY42207.1"/>
    <property type="molecule type" value="Genomic_DNA"/>
</dbReference>
<reference evidence="3 4" key="1">
    <citation type="submission" date="2019-07" db="EMBL/GenBank/DDBJ databases">
        <title>New species of Amycolatopsis and Streptomyces.</title>
        <authorList>
            <person name="Duangmal K."/>
            <person name="Teo W.F.A."/>
            <person name="Lipun K."/>
        </authorList>
    </citation>
    <scope>NUCLEOTIDE SEQUENCE [LARGE SCALE GENOMIC DNA]</scope>
    <source>
        <strain evidence="3 4">TISTR 2346</strain>
    </source>
</reference>
<dbReference type="GO" id="GO:0004674">
    <property type="term" value="F:protein serine/threonine kinase activity"/>
    <property type="evidence" value="ECO:0007669"/>
    <property type="project" value="TreeGrafter"/>
</dbReference>
<dbReference type="Proteomes" id="UP000326979">
    <property type="component" value="Unassembled WGS sequence"/>
</dbReference>
<protein>
    <submittedName>
        <fullName evidence="3">Protein kinase</fullName>
    </submittedName>
</protein>
<dbReference type="PANTHER" id="PTHR44167">
    <property type="entry name" value="OVARIAN-SPECIFIC SERINE/THREONINE-PROTEIN KINASE LOK-RELATED"/>
    <property type="match status" value="1"/>
</dbReference>
<dbReference type="InterPro" id="IPR011009">
    <property type="entry name" value="Kinase-like_dom_sf"/>
</dbReference>
<feature type="region of interest" description="Disordered" evidence="1">
    <location>
        <begin position="288"/>
        <end position="436"/>
    </location>
</feature>
<dbReference type="Pfam" id="PF00069">
    <property type="entry name" value="Pkinase"/>
    <property type="match status" value="1"/>
</dbReference>
<dbReference type="Gene3D" id="1.10.510.10">
    <property type="entry name" value="Transferase(Phosphotransferase) domain 1"/>
    <property type="match status" value="1"/>
</dbReference>
<dbReference type="GO" id="GO:0005524">
    <property type="term" value="F:ATP binding"/>
    <property type="evidence" value="ECO:0007669"/>
    <property type="project" value="InterPro"/>
</dbReference>
<keyword evidence="4" id="KW-1185">Reference proteome</keyword>
<dbReference type="AlphaFoldDB" id="A0A5N8W3Y4"/>
<dbReference type="PROSITE" id="PS50011">
    <property type="entry name" value="PROTEIN_KINASE_DOM"/>
    <property type="match status" value="1"/>
</dbReference>
<feature type="compositionally biased region" description="Polar residues" evidence="1">
    <location>
        <begin position="301"/>
        <end position="314"/>
    </location>
</feature>
<name>A0A5N8W3Y4_9ACTN</name>
<organism evidence="3 4">
    <name type="scientific">Streptomyces phyllanthi</name>
    <dbReference type="NCBI Taxonomy" id="1803180"/>
    <lineage>
        <taxon>Bacteria</taxon>
        <taxon>Bacillati</taxon>
        <taxon>Actinomycetota</taxon>
        <taxon>Actinomycetes</taxon>
        <taxon>Kitasatosporales</taxon>
        <taxon>Streptomycetaceae</taxon>
        <taxon>Streptomyces</taxon>
    </lineage>
</organism>
<dbReference type="GO" id="GO:0005737">
    <property type="term" value="C:cytoplasm"/>
    <property type="evidence" value="ECO:0007669"/>
    <property type="project" value="TreeGrafter"/>
</dbReference>
<evidence type="ECO:0000313" key="3">
    <source>
        <dbReference type="EMBL" id="MPY42207.1"/>
    </source>
</evidence>
<dbReference type="PANTHER" id="PTHR44167:SF24">
    <property type="entry name" value="SERINE_THREONINE-PROTEIN KINASE CHK2"/>
    <property type="match status" value="1"/>
</dbReference>
<dbReference type="SUPFAM" id="SSF56112">
    <property type="entry name" value="Protein kinase-like (PK-like)"/>
    <property type="match status" value="1"/>
</dbReference>
<dbReference type="InterPro" id="IPR000719">
    <property type="entry name" value="Prot_kinase_dom"/>
</dbReference>
<dbReference type="SMART" id="SM00220">
    <property type="entry name" value="S_TKc"/>
    <property type="match status" value="1"/>
</dbReference>
<dbReference type="PROSITE" id="PS00108">
    <property type="entry name" value="PROTEIN_KINASE_ST"/>
    <property type="match status" value="1"/>
</dbReference>